<dbReference type="PROSITE" id="PS50885">
    <property type="entry name" value="HAMP"/>
    <property type="match status" value="1"/>
</dbReference>
<keyword evidence="3" id="KW-0597">Phosphoprotein</keyword>
<dbReference type="PANTHER" id="PTHR34220">
    <property type="entry name" value="SENSOR HISTIDINE KINASE YPDA"/>
    <property type="match status" value="1"/>
</dbReference>
<feature type="transmembrane region" description="Helical" evidence="7">
    <location>
        <begin position="327"/>
        <end position="348"/>
    </location>
</feature>
<dbReference type="InterPro" id="IPR010559">
    <property type="entry name" value="Sig_transdc_His_kin_internal"/>
</dbReference>
<sequence>MKLPSGSAIRICPISASNSRIITVSARAITGDICNMRRRWSMPYGYKLILPYVVCLLLAVGTVGLFAYSHSVNSLKQKTRENIQGTLQQMRDNITYRTDNIERISSTLYYNFNLQSALRRYEQGWYSYETMTKTLMPTLENLLNYTASNVGLSLYLENDSIPELYYSEIGPNPLLSTKRYEIFHLQRIRGEDWYHDLVAPEAKTGAGQWRQILRDEENSNISLIQRMDDIQKQRSIGLIRVTVQMRDLLDSVDYRKIGEYATLMVTDGSGRVVLESSPEGAEAASLQSAGNLLQLREPLEGIGWELQAYIPNSLFDESASEVRRMTLLVCLASALVLACLGIGVSSYFSRRIQKIVGSLNAFHDGDFHKRIKYKGNDELAQIAVAFNRMGSNIEELIHKNYVANLQKKEAELESLQAQINPHFLYNTLSSINRLAQFGDIQKLHTLVQELAKFYRLSLNRGGIITTVGNEIEHAKAYIAIQGIKYGERMSVYYDIDPGVLEYATVKLILQPMIENVLEHAWFGSTIGIRLVAEKREDSIIFKIIDNGVGMNADTIRQILAPEGTRIGYGIRNVDSRIKLHGGSEYGVLIASRSGIGTCVQISIPCRL</sequence>
<evidence type="ECO:0000313" key="10">
    <source>
        <dbReference type="Proteomes" id="UP000596857"/>
    </source>
</evidence>
<dbReference type="Proteomes" id="UP000596857">
    <property type="component" value="Unassembled WGS sequence"/>
</dbReference>
<organism evidence="9 10">
    <name type="scientific">Paenibacillus phytohabitans</name>
    <dbReference type="NCBI Taxonomy" id="2654978"/>
    <lineage>
        <taxon>Bacteria</taxon>
        <taxon>Bacillati</taxon>
        <taxon>Bacillota</taxon>
        <taxon>Bacilli</taxon>
        <taxon>Bacillales</taxon>
        <taxon>Paenibacillaceae</taxon>
        <taxon>Paenibacillus</taxon>
    </lineage>
</organism>
<dbReference type="SMART" id="SM00304">
    <property type="entry name" value="HAMP"/>
    <property type="match status" value="1"/>
</dbReference>
<proteinExistence type="predicted"/>
<evidence type="ECO:0000256" key="2">
    <source>
        <dbReference type="ARBA" id="ARBA00022475"/>
    </source>
</evidence>
<keyword evidence="6 7" id="KW-0472">Membrane</keyword>
<dbReference type="Pfam" id="PF00672">
    <property type="entry name" value="HAMP"/>
    <property type="match status" value="1"/>
</dbReference>
<keyword evidence="7" id="KW-1133">Transmembrane helix</keyword>
<dbReference type="CDD" id="cd06225">
    <property type="entry name" value="HAMP"/>
    <property type="match status" value="1"/>
</dbReference>
<accession>A0ABX1YLV3</accession>
<dbReference type="PANTHER" id="PTHR34220:SF7">
    <property type="entry name" value="SENSOR HISTIDINE KINASE YPDA"/>
    <property type="match status" value="1"/>
</dbReference>
<evidence type="ECO:0000313" key="9">
    <source>
        <dbReference type="EMBL" id="NOU82033.1"/>
    </source>
</evidence>
<keyword evidence="7" id="KW-0812">Transmembrane</keyword>
<dbReference type="SMART" id="SM00387">
    <property type="entry name" value="HATPase_c"/>
    <property type="match status" value="1"/>
</dbReference>
<feature type="domain" description="HAMP" evidence="8">
    <location>
        <begin position="346"/>
        <end position="398"/>
    </location>
</feature>
<dbReference type="InterPro" id="IPR036890">
    <property type="entry name" value="HATPase_C_sf"/>
</dbReference>
<feature type="transmembrane region" description="Helical" evidence="7">
    <location>
        <begin position="49"/>
        <end position="68"/>
    </location>
</feature>
<dbReference type="Pfam" id="PF02518">
    <property type="entry name" value="HATPase_c"/>
    <property type="match status" value="1"/>
</dbReference>
<dbReference type="SUPFAM" id="SSF158472">
    <property type="entry name" value="HAMP domain-like"/>
    <property type="match status" value="1"/>
</dbReference>
<evidence type="ECO:0000259" key="8">
    <source>
        <dbReference type="PROSITE" id="PS50885"/>
    </source>
</evidence>
<dbReference type="EMBL" id="WHOB01000069">
    <property type="protein sequence ID" value="NOU82033.1"/>
    <property type="molecule type" value="Genomic_DNA"/>
</dbReference>
<evidence type="ECO:0000256" key="5">
    <source>
        <dbReference type="ARBA" id="ARBA00022777"/>
    </source>
</evidence>
<reference evidence="9 10" key="1">
    <citation type="submission" date="2019-10" db="EMBL/GenBank/DDBJ databases">
        <title>Description of Paenibacillus terricola sp. nov.</title>
        <authorList>
            <person name="Carlier A."/>
            <person name="Qi S."/>
        </authorList>
    </citation>
    <scope>NUCLEOTIDE SEQUENCE [LARGE SCALE GENOMIC DNA]</scope>
    <source>
        <strain evidence="9 10">LMG 31459</strain>
    </source>
</reference>
<protein>
    <submittedName>
        <fullName evidence="9">HAMP domain-containing protein</fullName>
    </submittedName>
</protein>
<dbReference type="Pfam" id="PF06580">
    <property type="entry name" value="His_kinase"/>
    <property type="match status" value="1"/>
</dbReference>
<dbReference type="InterPro" id="IPR003660">
    <property type="entry name" value="HAMP_dom"/>
</dbReference>
<keyword evidence="2" id="KW-1003">Cell membrane</keyword>
<evidence type="ECO:0000256" key="7">
    <source>
        <dbReference type="SAM" id="Phobius"/>
    </source>
</evidence>
<dbReference type="InterPro" id="IPR003594">
    <property type="entry name" value="HATPase_dom"/>
</dbReference>
<evidence type="ECO:0000256" key="3">
    <source>
        <dbReference type="ARBA" id="ARBA00022553"/>
    </source>
</evidence>
<evidence type="ECO:0000256" key="1">
    <source>
        <dbReference type="ARBA" id="ARBA00004651"/>
    </source>
</evidence>
<dbReference type="Gene3D" id="3.30.565.10">
    <property type="entry name" value="Histidine kinase-like ATPase, C-terminal domain"/>
    <property type="match status" value="1"/>
</dbReference>
<comment type="caution">
    <text evidence="9">The sequence shown here is derived from an EMBL/GenBank/DDBJ whole genome shotgun (WGS) entry which is preliminary data.</text>
</comment>
<keyword evidence="4" id="KW-0808">Transferase</keyword>
<dbReference type="InterPro" id="IPR050640">
    <property type="entry name" value="Bact_2-comp_sensor_kinase"/>
</dbReference>
<dbReference type="SUPFAM" id="SSF55874">
    <property type="entry name" value="ATPase domain of HSP90 chaperone/DNA topoisomerase II/histidine kinase"/>
    <property type="match status" value="1"/>
</dbReference>
<comment type="subcellular location">
    <subcellularLocation>
        <location evidence="1">Cell membrane</location>
        <topology evidence="1">Multi-pass membrane protein</topology>
    </subcellularLocation>
</comment>
<dbReference type="Gene3D" id="6.10.340.10">
    <property type="match status" value="1"/>
</dbReference>
<gene>
    <name evidence="9" type="ORF">GC101_24525</name>
</gene>
<keyword evidence="5" id="KW-0418">Kinase</keyword>
<keyword evidence="10" id="KW-1185">Reference proteome</keyword>
<evidence type="ECO:0000256" key="6">
    <source>
        <dbReference type="ARBA" id="ARBA00023136"/>
    </source>
</evidence>
<name>A0ABX1YLV3_9BACL</name>
<evidence type="ECO:0000256" key="4">
    <source>
        <dbReference type="ARBA" id="ARBA00022679"/>
    </source>
</evidence>